<keyword evidence="1 2" id="KW-0175">Coiled coil</keyword>
<proteinExistence type="predicted"/>
<accession>A0A5E4D3K1</accession>
<feature type="coiled-coil region" evidence="2">
    <location>
        <begin position="111"/>
        <end position="219"/>
    </location>
</feature>
<keyword evidence="4" id="KW-1185">Reference proteome</keyword>
<sequence>MNEEEVTVAIKVTLNENSQLQESQKQLLYEAEVLKEKVKGLNKQKTLEDSKVHAEQVLRDKENHIKSLTEHLLQMKDWASVFEEVLTDDGNLELEMKSVVQGERDQIFTLFSELIETKEDLIEHIKNLKTEQASLQSKNTQFKGENQNLQQKLKVMIELHQENVMKLQRKLIGEENYPVEQEEKLYKMEKNISHATEQLETYRKQVKDLEEELERTIHSYQGPIMYCEKKAHGNELAAQSAERYLNDLRKQNAHDRQNLTENEFEFKLVEKDPSAIRGPLFPVDPSVSS</sequence>
<dbReference type="EMBL" id="CABDUW010002744">
    <property type="protein sequence ID" value="VTJ87862.1"/>
    <property type="molecule type" value="Genomic_DNA"/>
</dbReference>
<dbReference type="GO" id="GO:0006888">
    <property type="term" value="P:endoplasmic reticulum to Golgi vesicle-mediated transport"/>
    <property type="evidence" value="ECO:0007669"/>
    <property type="project" value="TreeGrafter"/>
</dbReference>
<gene>
    <name evidence="3" type="ORF">MONAX_5E006585</name>
</gene>
<evidence type="ECO:0000256" key="2">
    <source>
        <dbReference type="SAM" id="Coils"/>
    </source>
</evidence>
<dbReference type="GO" id="GO:0005789">
    <property type="term" value="C:endoplasmic reticulum membrane"/>
    <property type="evidence" value="ECO:0007669"/>
    <property type="project" value="TreeGrafter"/>
</dbReference>
<dbReference type="GO" id="GO:0035459">
    <property type="term" value="P:vesicle cargo loading"/>
    <property type="evidence" value="ECO:0007669"/>
    <property type="project" value="TreeGrafter"/>
</dbReference>
<dbReference type="GO" id="GO:0070971">
    <property type="term" value="C:endoplasmic reticulum exit site"/>
    <property type="evidence" value="ECO:0007669"/>
    <property type="project" value="TreeGrafter"/>
</dbReference>
<dbReference type="GO" id="GO:0009306">
    <property type="term" value="P:protein secretion"/>
    <property type="evidence" value="ECO:0007669"/>
    <property type="project" value="TreeGrafter"/>
</dbReference>
<reference evidence="3" key="1">
    <citation type="submission" date="2019-04" db="EMBL/GenBank/DDBJ databases">
        <authorList>
            <person name="Alioto T."/>
            <person name="Alioto T."/>
        </authorList>
    </citation>
    <scope>NUCLEOTIDE SEQUENCE [LARGE SCALE GENOMIC DNA]</scope>
</reference>
<dbReference type="PANTHER" id="PTHR23158">
    <property type="entry name" value="MELANOMA INHIBITORY ACTIVITY-RELATED"/>
    <property type="match status" value="1"/>
</dbReference>
<evidence type="ECO:0000313" key="3">
    <source>
        <dbReference type="EMBL" id="VTJ87862.1"/>
    </source>
</evidence>
<feature type="coiled-coil region" evidence="2">
    <location>
        <begin position="17"/>
        <end position="44"/>
    </location>
</feature>
<protein>
    <submittedName>
        <fullName evidence="3">Uncharacterized protein</fullName>
    </submittedName>
</protein>
<dbReference type="AlphaFoldDB" id="A0A5E4D3K1"/>
<dbReference type="Proteomes" id="UP000335636">
    <property type="component" value="Unassembled WGS sequence"/>
</dbReference>
<comment type="caution">
    <text evidence="3">The sequence shown here is derived from an EMBL/GenBank/DDBJ whole genome shotgun (WGS) entry which is preliminary data.</text>
</comment>
<evidence type="ECO:0000313" key="4">
    <source>
        <dbReference type="Proteomes" id="UP000335636"/>
    </source>
</evidence>
<name>A0A5E4D3K1_MARMO</name>
<dbReference type="InterPro" id="IPR051500">
    <property type="entry name" value="cTAGE_MIA/OTOR"/>
</dbReference>
<dbReference type="PANTHER" id="PTHR23158:SF38">
    <property type="entry name" value="MELANOMA INHIBITORY ACTIVITY PROTEIN 2"/>
    <property type="match status" value="1"/>
</dbReference>
<evidence type="ECO:0000256" key="1">
    <source>
        <dbReference type="ARBA" id="ARBA00023054"/>
    </source>
</evidence>
<organism evidence="3 4">
    <name type="scientific">Marmota monax</name>
    <name type="common">Woodchuck</name>
    <dbReference type="NCBI Taxonomy" id="9995"/>
    <lineage>
        <taxon>Eukaryota</taxon>
        <taxon>Metazoa</taxon>
        <taxon>Chordata</taxon>
        <taxon>Craniata</taxon>
        <taxon>Vertebrata</taxon>
        <taxon>Euteleostomi</taxon>
        <taxon>Mammalia</taxon>
        <taxon>Eutheria</taxon>
        <taxon>Euarchontoglires</taxon>
        <taxon>Glires</taxon>
        <taxon>Rodentia</taxon>
        <taxon>Sciuromorpha</taxon>
        <taxon>Sciuridae</taxon>
        <taxon>Xerinae</taxon>
        <taxon>Marmotini</taxon>
        <taxon>Marmota</taxon>
    </lineage>
</organism>